<dbReference type="Proteomes" id="UP001149954">
    <property type="component" value="Unassembled WGS sequence"/>
</dbReference>
<organism evidence="1 2">
    <name type="scientific">Penicillium fimorum</name>
    <dbReference type="NCBI Taxonomy" id="1882269"/>
    <lineage>
        <taxon>Eukaryota</taxon>
        <taxon>Fungi</taxon>
        <taxon>Dikarya</taxon>
        <taxon>Ascomycota</taxon>
        <taxon>Pezizomycotina</taxon>
        <taxon>Eurotiomycetes</taxon>
        <taxon>Eurotiomycetidae</taxon>
        <taxon>Eurotiales</taxon>
        <taxon>Aspergillaceae</taxon>
        <taxon>Penicillium</taxon>
    </lineage>
</organism>
<evidence type="ECO:0000313" key="2">
    <source>
        <dbReference type="Proteomes" id="UP001149954"/>
    </source>
</evidence>
<reference evidence="1" key="1">
    <citation type="submission" date="2022-12" db="EMBL/GenBank/DDBJ databases">
        <authorList>
            <person name="Petersen C."/>
        </authorList>
    </citation>
    <scope>NUCLEOTIDE SEQUENCE</scope>
    <source>
        <strain evidence="1">IBT 29495</strain>
    </source>
</reference>
<comment type="caution">
    <text evidence="1">The sequence shown here is derived from an EMBL/GenBank/DDBJ whole genome shotgun (WGS) entry which is preliminary data.</text>
</comment>
<name>A0A9W9XUB0_9EURO</name>
<protein>
    <submittedName>
        <fullName evidence="1">Uncharacterized protein</fullName>
    </submittedName>
</protein>
<dbReference type="OrthoDB" id="4367225at2759"/>
<accession>A0A9W9XUB0</accession>
<reference evidence="1" key="2">
    <citation type="journal article" date="2023" name="IMA Fungus">
        <title>Comparative genomic study of the Penicillium genus elucidates a diverse pangenome and 15 lateral gene transfer events.</title>
        <authorList>
            <person name="Petersen C."/>
            <person name="Sorensen T."/>
            <person name="Nielsen M.R."/>
            <person name="Sondergaard T.E."/>
            <person name="Sorensen J.L."/>
            <person name="Fitzpatrick D.A."/>
            <person name="Frisvad J.C."/>
            <person name="Nielsen K.L."/>
        </authorList>
    </citation>
    <scope>NUCLEOTIDE SEQUENCE</scope>
    <source>
        <strain evidence="1">IBT 29495</strain>
    </source>
</reference>
<dbReference type="AlphaFoldDB" id="A0A9W9XUB0"/>
<keyword evidence="2" id="KW-1185">Reference proteome</keyword>
<proteinExistence type="predicted"/>
<dbReference type="EMBL" id="JAPWDS010000003">
    <property type="protein sequence ID" value="KAJ5503522.1"/>
    <property type="molecule type" value="Genomic_DNA"/>
</dbReference>
<evidence type="ECO:0000313" key="1">
    <source>
        <dbReference type="EMBL" id="KAJ5503522.1"/>
    </source>
</evidence>
<gene>
    <name evidence="1" type="ORF">N7463_006396</name>
</gene>
<sequence>MFSGYLDRDAQREIVVHSMTSDADDSCADAGDDCAHYGEVITSVVARVEEYVHPVRYSRVVFGLLD</sequence>